<keyword evidence="2" id="KW-1185">Reference proteome</keyword>
<reference evidence="2" key="1">
    <citation type="journal article" date="2013" name="Genome Announc.">
        <title>Complete Chromosome Sequence of Carnobacterium maltaromaticum LMA 28.</title>
        <authorList>
            <person name="Cailliez-Grimal C."/>
            <person name="Chaillou S."/>
            <person name="Anba-Mondoloni J."/>
            <person name="Loux V."/>
            <person name="Afzal M.I."/>
            <person name="Rahman A."/>
            <person name="Kergourlay G."/>
            <person name="Champomier-Verges M.C."/>
            <person name="Zagorec M."/>
            <person name="Dalgaard P."/>
            <person name="Leisner J.J."/>
            <person name="Prevost H."/>
            <person name="Revol-Junelles A.M."/>
            <person name="Borges F."/>
        </authorList>
    </citation>
    <scope>NUCLEOTIDE SEQUENCE</scope>
    <source>
        <strain evidence="2">LMA28</strain>
    </source>
</reference>
<evidence type="ECO:0000313" key="2">
    <source>
        <dbReference type="Proteomes" id="UP000000212"/>
    </source>
</evidence>
<protein>
    <submittedName>
        <fullName evidence="1">Uncharacterized protein</fullName>
    </submittedName>
</protein>
<name>K8E509_CARML</name>
<gene>
    <name evidence="1" type="ORF">BN424_2235</name>
</gene>
<proteinExistence type="predicted"/>
<evidence type="ECO:0000313" key="1">
    <source>
        <dbReference type="EMBL" id="CCO11675.2"/>
    </source>
</evidence>
<dbReference type="AlphaFoldDB" id="K8E509"/>
<organism evidence="1 2">
    <name type="scientific">Carnobacterium maltaromaticum LMA28</name>
    <dbReference type="NCBI Taxonomy" id="1234679"/>
    <lineage>
        <taxon>Bacteria</taxon>
        <taxon>Bacillati</taxon>
        <taxon>Bacillota</taxon>
        <taxon>Bacilli</taxon>
        <taxon>Lactobacillales</taxon>
        <taxon>Carnobacteriaceae</taxon>
        <taxon>Carnobacterium</taxon>
    </lineage>
</organism>
<dbReference type="Proteomes" id="UP000000212">
    <property type="component" value="Chromosome"/>
</dbReference>
<sequence length="44" mass="5102">MIFIGFNYVTIIYNKYKAVQSSSIVLITLLSLKKLNDSFPNFTR</sequence>
<dbReference type="EMBL" id="HE999757">
    <property type="protein sequence ID" value="CCO11675.2"/>
    <property type="molecule type" value="Genomic_DNA"/>
</dbReference>
<accession>K8E509</accession>
<dbReference type="HOGENOM" id="CLU_3213984_0_0_9"/>
<dbReference type="KEGG" id="cml:BN424_2235"/>